<gene>
    <name evidence="1" type="ORF">JOD45_002799</name>
</gene>
<reference evidence="1 2" key="1">
    <citation type="submission" date="2021-01" db="EMBL/GenBank/DDBJ databases">
        <title>Genomic Encyclopedia of Type Strains, Phase IV (KMG-IV): sequencing the most valuable type-strain genomes for metagenomic binning, comparative biology and taxonomic classification.</title>
        <authorList>
            <person name="Goeker M."/>
        </authorList>
    </citation>
    <scope>NUCLEOTIDE SEQUENCE [LARGE SCALE GENOMIC DNA]</scope>
    <source>
        <strain evidence="1 2">DSM 28236</strain>
    </source>
</reference>
<keyword evidence="2" id="KW-1185">Reference proteome</keyword>
<dbReference type="Proteomes" id="UP000808914">
    <property type="component" value="Unassembled WGS sequence"/>
</dbReference>
<dbReference type="EMBL" id="JAFBER010000023">
    <property type="protein sequence ID" value="MBM7646569.1"/>
    <property type="molecule type" value="Genomic_DNA"/>
</dbReference>
<organism evidence="1 2">
    <name type="scientific">Scopulibacillus daqui</name>
    <dbReference type="NCBI Taxonomy" id="1469162"/>
    <lineage>
        <taxon>Bacteria</taxon>
        <taxon>Bacillati</taxon>
        <taxon>Bacillota</taxon>
        <taxon>Bacilli</taxon>
        <taxon>Bacillales</taxon>
        <taxon>Sporolactobacillaceae</taxon>
        <taxon>Scopulibacillus</taxon>
    </lineage>
</organism>
<protein>
    <submittedName>
        <fullName evidence="1">Uncharacterized protein</fullName>
    </submittedName>
</protein>
<accession>A0ABS2Q2P6</accession>
<name>A0ABS2Q2P6_9BACL</name>
<sequence>MRQALNRSCALREKRVKMLNLSFGYVWHDGIKTCVMQYITYLLVCKS</sequence>
<proteinExistence type="predicted"/>
<comment type="caution">
    <text evidence="1">The sequence shown here is derived from an EMBL/GenBank/DDBJ whole genome shotgun (WGS) entry which is preliminary data.</text>
</comment>
<evidence type="ECO:0000313" key="2">
    <source>
        <dbReference type="Proteomes" id="UP000808914"/>
    </source>
</evidence>
<evidence type="ECO:0000313" key="1">
    <source>
        <dbReference type="EMBL" id="MBM7646569.1"/>
    </source>
</evidence>